<dbReference type="KEGG" id="xfh:XFHB_08085"/>
<name>A0ABC8AHG4_XYLFS</name>
<evidence type="ECO:0000313" key="4">
    <source>
        <dbReference type="Proteomes" id="UP000196980"/>
    </source>
</evidence>
<evidence type="ECO:0000259" key="2">
    <source>
        <dbReference type="Pfam" id="PF06381"/>
    </source>
</evidence>
<evidence type="ECO:0000256" key="1">
    <source>
        <dbReference type="SAM" id="MobiDB-lite"/>
    </source>
</evidence>
<dbReference type="EMBL" id="CP009885">
    <property type="protein sequence ID" value="ALR07756.2"/>
    <property type="molecule type" value="Genomic_DNA"/>
</dbReference>
<sequence>MSGRNRNTRATRSRPGASPQHVVDNLQNLVAGLGDQRDKMSYGRYLLPRVIDRVELEAMYRTNWLARKVVDIPATDMTREWVTLQTCMQADALEPMYRLEQALNVRAKVRDALAWARLYGGAVLFINVHGQDPSLPFDPASVMPGTRLSLTVLDRWRVALGSGQMDQDPLSETYGQPRCYQIAGSVERVDRSRMIAFSGAELPWEAFRGNGYWHDSVLQAMYNALSRYDTATQGTASMFFEAVVDVLRISGLSDTLSSDQGTQEVHKRFQLAAMMKSFNRMLLLDAKDEYTQKTNHFAGVKEVIEQFMMDISGAADIPATRLFGQSPKGMNATGDSDIRNYYDRIKAQQEDELRPVLRVLYAVLFRASVGECPQDLEIQFNSLWQMSETERATIEKLRAERDQMYLAHGVIGPEVPCAELLEQKTYSNLTERDVRLAAELSQAMEVPDVLPVVETTAPASNT</sequence>
<proteinExistence type="predicted"/>
<accession>A0ABC8AHG4</accession>
<gene>
    <name evidence="3" type="ORF">XFHB_08085</name>
</gene>
<dbReference type="AlphaFoldDB" id="A0ABC8AHG4"/>
<feature type="region of interest" description="Disordered" evidence="1">
    <location>
        <begin position="1"/>
        <end position="21"/>
    </location>
</feature>
<protein>
    <submittedName>
        <fullName evidence="3">DUF1073 domain-containing protein</fullName>
    </submittedName>
</protein>
<feature type="domain" description="Anti-CBASS protein Acb1-like N-terminal" evidence="2">
    <location>
        <begin position="55"/>
        <end position="403"/>
    </location>
</feature>
<feature type="compositionally biased region" description="Basic residues" evidence="1">
    <location>
        <begin position="1"/>
        <end position="12"/>
    </location>
</feature>
<dbReference type="InterPro" id="IPR006445">
    <property type="entry name" value="Phage-assoc_HI1409"/>
</dbReference>
<dbReference type="InterPro" id="IPR024459">
    <property type="entry name" value="Acb1-like_N"/>
</dbReference>
<dbReference type="RefSeq" id="WP_194955694.1">
    <property type="nucleotide sequence ID" value="NZ_CP009885.1"/>
</dbReference>
<dbReference type="NCBIfam" id="TIGR01555">
    <property type="entry name" value="phge_rel_HI1409"/>
    <property type="match status" value="1"/>
</dbReference>
<dbReference type="Proteomes" id="UP000196980">
    <property type="component" value="Chromosome"/>
</dbReference>
<evidence type="ECO:0000313" key="3">
    <source>
        <dbReference type="EMBL" id="ALR07756.2"/>
    </source>
</evidence>
<reference evidence="4" key="1">
    <citation type="submission" date="2014-11" db="EMBL/GenBank/DDBJ databases">
        <title>Xylella fastidiosa Hib4 Genome Sequencing.</title>
        <authorList>
            <person name="Pierry P.M."/>
            <person name="da Silva A.M."/>
        </authorList>
    </citation>
    <scope>NUCLEOTIDE SEQUENCE [LARGE SCALE GENOMIC DNA]</scope>
    <source>
        <strain evidence="4">Hib4</strain>
    </source>
</reference>
<organism evidence="3 4">
    <name type="scientific">Xylella fastidiosa</name>
    <dbReference type="NCBI Taxonomy" id="2371"/>
    <lineage>
        <taxon>Bacteria</taxon>
        <taxon>Pseudomonadati</taxon>
        <taxon>Pseudomonadota</taxon>
        <taxon>Gammaproteobacteria</taxon>
        <taxon>Lysobacterales</taxon>
        <taxon>Lysobacteraceae</taxon>
        <taxon>Xylella</taxon>
    </lineage>
</organism>
<dbReference type="Pfam" id="PF06381">
    <property type="entry name" value="Phage_portal_3"/>
    <property type="match status" value="1"/>
</dbReference>